<keyword evidence="2" id="KW-1185">Reference proteome</keyword>
<gene>
    <name evidence="1" type="ORF">EI981_24110</name>
</gene>
<dbReference type="AlphaFoldDB" id="A0A3Q9IGD6"/>
<name>A0A3Q9IGD6_9BACL</name>
<dbReference type="KEGG" id="plut:EI981_24110"/>
<dbReference type="Pfam" id="PF08902">
    <property type="entry name" value="DUF1848"/>
    <property type="match status" value="1"/>
</dbReference>
<protein>
    <submittedName>
        <fullName evidence="1">DUF1848 domain-containing protein</fullName>
    </submittedName>
</protein>
<dbReference type="InterPro" id="IPR014998">
    <property type="entry name" value="DUF1848"/>
</dbReference>
<organism evidence="1 2">
    <name type="scientific">Paenibacillus lutimineralis</name>
    <dbReference type="NCBI Taxonomy" id="2707005"/>
    <lineage>
        <taxon>Bacteria</taxon>
        <taxon>Bacillati</taxon>
        <taxon>Bacillota</taxon>
        <taxon>Bacilli</taxon>
        <taxon>Bacillales</taxon>
        <taxon>Paenibacillaceae</taxon>
        <taxon>Paenibacillus</taxon>
    </lineage>
</organism>
<reference evidence="2" key="1">
    <citation type="submission" date="2018-12" db="EMBL/GenBank/DDBJ databases">
        <title>Complete genome sequence of Paenibacillus sp. MBLB1234.</title>
        <authorList>
            <person name="Nam Y.-D."/>
            <person name="Kang J."/>
            <person name="Chung W.-H."/>
            <person name="Park Y.S."/>
        </authorList>
    </citation>
    <scope>NUCLEOTIDE SEQUENCE [LARGE SCALE GENOMIC DNA]</scope>
    <source>
        <strain evidence="2">MBLB1234</strain>
    </source>
</reference>
<sequence>MIISASRRTDIPAFFGEWFMKRIEEGYFYRVNPFNTKQVSGFSLKPEDVDMIVFWTKNPRPFLKHLSTLDDKGYSYYFQFTLNDYPFEFEPNLPTLDNRVEVFKRLSEQIGSNRVIWRYDPIIISSLTPVEYHLQRIEALAERLNSYTHRLVISFMDFYGKTENKIKKQPSLNDVSFTDITNPEYKEQLEEMAQQVSRIGHTNGMQVETCAEAVELAHCGIQHGSCVDGELISGLLGRDIQAKKDKNQRGACQCVESVDVGVYNTCQFNCIYCYAVQSEQAVSKTLNHHDPDSPSLIYQYDQEIEIRKS</sequence>
<dbReference type="EMBL" id="CP034346">
    <property type="protein sequence ID" value="AZS18456.1"/>
    <property type="molecule type" value="Genomic_DNA"/>
</dbReference>
<evidence type="ECO:0000313" key="1">
    <source>
        <dbReference type="EMBL" id="AZS18456.1"/>
    </source>
</evidence>
<proteinExistence type="predicted"/>
<accession>A0A3Q9IGD6</accession>
<dbReference type="Proteomes" id="UP000270678">
    <property type="component" value="Chromosome"/>
</dbReference>
<evidence type="ECO:0000313" key="2">
    <source>
        <dbReference type="Proteomes" id="UP000270678"/>
    </source>
</evidence>
<dbReference type="OrthoDB" id="9771212at2"/>